<keyword evidence="3" id="KW-1185">Reference proteome</keyword>
<feature type="transmembrane region" description="Helical" evidence="1">
    <location>
        <begin position="157"/>
        <end position="175"/>
    </location>
</feature>
<accession>A0A1H0C004</accession>
<feature type="transmembrane region" description="Helical" evidence="1">
    <location>
        <begin position="247"/>
        <end position="266"/>
    </location>
</feature>
<proteinExistence type="predicted"/>
<evidence type="ECO:0000313" key="2">
    <source>
        <dbReference type="EMBL" id="SDN51288.1"/>
    </source>
</evidence>
<dbReference type="Proteomes" id="UP000199309">
    <property type="component" value="Unassembled WGS sequence"/>
</dbReference>
<keyword evidence="1" id="KW-0812">Transmembrane</keyword>
<feature type="transmembrane region" description="Helical" evidence="1">
    <location>
        <begin position="73"/>
        <end position="94"/>
    </location>
</feature>
<gene>
    <name evidence="2" type="ORF">SAMN05660299_02827</name>
</gene>
<evidence type="ECO:0000313" key="3">
    <source>
        <dbReference type="Proteomes" id="UP000199309"/>
    </source>
</evidence>
<dbReference type="OrthoDB" id="1631889at2"/>
<keyword evidence="1" id="KW-1133">Transmembrane helix</keyword>
<feature type="transmembrane region" description="Helical" evidence="1">
    <location>
        <begin position="221"/>
        <end position="240"/>
    </location>
</feature>
<dbReference type="EMBL" id="FNHQ01000061">
    <property type="protein sequence ID" value="SDN51288.1"/>
    <property type="molecule type" value="Genomic_DNA"/>
</dbReference>
<keyword evidence="1" id="KW-0472">Membrane</keyword>
<name>A0A1H0C004_9FIRM</name>
<feature type="transmembrane region" description="Helical" evidence="1">
    <location>
        <begin position="272"/>
        <end position="290"/>
    </location>
</feature>
<dbReference type="AlphaFoldDB" id="A0A1H0C004"/>
<protein>
    <submittedName>
        <fullName evidence="2">Uncharacterized protein</fullName>
    </submittedName>
</protein>
<organism evidence="2 3">
    <name type="scientific">Megasphaera paucivorans</name>
    <dbReference type="NCBI Taxonomy" id="349095"/>
    <lineage>
        <taxon>Bacteria</taxon>
        <taxon>Bacillati</taxon>
        <taxon>Bacillota</taxon>
        <taxon>Negativicutes</taxon>
        <taxon>Veillonellales</taxon>
        <taxon>Veillonellaceae</taxon>
        <taxon>Megasphaera</taxon>
    </lineage>
</organism>
<dbReference type="RefSeq" id="WP_091653223.1">
    <property type="nucleotide sequence ID" value="NZ_FNHQ01000061.1"/>
</dbReference>
<evidence type="ECO:0000256" key="1">
    <source>
        <dbReference type="SAM" id="Phobius"/>
    </source>
</evidence>
<feature type="transmembrane region" description="Helical" evidence="1">
    <location>
        <begin position="37"/>
        <end position="61"/>
    </location>
</feature>
<sequence length="308" mass="34295">MDLLFAILPFFNAGLVGSITARITGINMSMCVLMVILYMGATPVEAIVVMLTFNTYTYFTIYSQEHRISFKNFTFFPGIRIVIPILLTIAGIAIQPFMGITFFVAIFLLEIFAMIYKQMEPKIRPSIRELLIMCGIASILVVIGLTLVQFIPKEWYFAFDGIVIIGVAYFMWAVGDRNAMQSIWDKLLYGAAFITGITGIDASDWLGAMHRNNRSVLCRCYPIVINTAQVAALLVSFVLYRYFSLGSLFTTIGAAIGVRLFGVYVPSDKGKFSYLALGLTVLAVLIFMLTQPVPSGFPELPLFSQDTF</sequence>
<reference evidence="2 3" key="1">
    <citation type="submission" date="2016-10" db="EMBL/GenBank/DDBJ databases">
        <authorList>
            <person name="de Groot N.N."/>
        </authorList>
    </citation>
    <scope>NUCLEOTIDE SEQUENCE [LARGE SCALE GENOMIC DNA]</scope>
    <source>
        <strain evidence="2 3">DSM 16981</strain>
    </source>
</reference>
<feature type="transmembrane region" description="Helical" evidence="1">
    <location>
        <begin position="130"/>
        <end position="151"/>
    </location>
</feature>
<dbReference type="STRING" id="349095.SAMN05660299_02827"/>